<keyword evidence="2" id="KW-1185">Reference proteome</keyword>
<dbReference type="PANTHER" id="PTHR33167:SF4">
    <property type="entry name" value="TRANSCRIPTION FACTOR, PUTATIVE (DUF863)-RELATED"/>
    <property type="match status" value="1"/>
</dbReference>
<dbReference type="RefSeq" id="XP_022776803.1">
    <property type="nucleotide sequence ID" value="XM_022921068.1"/>
</dbReference>
<dbReference type="AlphaFoldDB" id="A0A6P6BIB4"/>
<evidence type="ECO:0000313" key="2">
    <source>
        <dbReference type="Proteomes" id="UP000515121"/>
    </source>
</evidence>
<accession>A0A6P6BIB4</accession>
<dbReference type="InterPro" id="IPR008581">
    <property type="entry name" value="DUF863_pln"/>
</dbReference>
<dbReference type="GeneID" id="111318296"/>
<protein>
    <submittedName>
        <fullName evidence="3">LOW QUALITY PROTEIN: uncharacterized protein LOC111318296</fullName>
    </submittedName>
</protein>
<feature type="region of interest" description="Disordered" evidence="1">
    <location>
        <begin position="161"/>
        <end position="191"/>
    </location>
</feature>
<evidence type="ECO:0000313" key="3">
    <source>
        <dbReference type="RefSeq" id="XP_022776803.1"/>
    </source>
</evidence>
<name>A0A6P6BIB4_DURZI</name>
<feature type="compositionally biased region" description="Low complexity" evidence="1">
    <location>
        <begin position="168"/>
        <end position="177"/>
    </location>
</feature>
<dbReference type="OrthoDB" id="630817at2759"/>
<dbReference type="Pfam" id="PF05904">
    <property type="entry name" value="DUF863"/>
    <property type="match status" value="1"/>
</dbReference>
<proteinExistence type="predicted"/>
<gene>
    <name evidence="3" type="primary">LOC111318296</name>
</gene>
<dbReference type="Proteomes" id="UP000515121">
    <property type="component" value="Unplaced"/>
</dbReference>
<feature type="region of interest" description="Disordered" evidence="1">
    <location>
        <begin position="1068"/>
        <end position="1093"/>
    </location>
</feature>
<reference evidence="3" key="1">
    <citation type="submission" date="2025-08" db="UniProtKB">
        <authorList>
            <consortium name="RefSeq"/>
        </authorList>
    </citation>
    <scope>IDENTIFICATION</scope>
    <source>
        <tissue evidence="3">Fruit stalk</tissue>
    </source>
</reference>
<organism evidence="2 3">
    <name type="scientific">Durio zibethinus</name>
    <name type="common">Durian</name>
    <dbReference type="NCBI Taxonomy" id="66656"/>
    <lineage>
        <taxon>Eukaryota</taxon>
        <taxon>Viridiplantae</taxon>
        <taxon>Streptophyta</taxon>
        <taxon>Embryophyta</taxon>
        <taxon>Tracheophyta</taxon>
        <taxon>Spermatophyta</taxon>
        <taxon>Magnoliopsida</taxon>
        <taxon>eudicotyledons</taxon>
        <taxon>Gunneridae</taxon>
        <taxon>Pentapetalae</taxon>
        <taxon>rosids</taxon>
        <taxon>malvids</taxon>
        <taxon>Malvales</taxon>
        <taxon>Malvaceae</taxon>
        <taxon>Helicteroideae</taxon>
        <taxon>Durio</taxon>
    </lineage>
</organism>
<feature type="region of interest" description="Disordered" evidence="1">
    <location>
        <begin position="1013"/>
        <end position="1041"/>
    </location>
</feature>
<sequence length="1093" mass="121263">MCGHYQVFQNLKTEMGTKVQSKSYFPGYYSMRDLNEDSNSCSWPHYYGDKTLTNGQYYNGFFPRAVVDAYPGYDKDLLKRTMLEHEAIFKNQVYELHRLYRIQRDLMDEIKKKELQKNRVHIEPSLSSSPLASQITTEDAHKWHIPSFPVANSLCGRPSISGVEDSHSPLSSKKGSSIQAGPFLSQNGGNSKDIEVLECRPTKVRRKMLDLQLPADEYVDTEEAEQFRDDTASGMSSYLPNGNGKIGPESGGKLLHGDGGKNDCQGDASRSDSFLRGKNSLADLNEPVQIEETDGSAYSHFLGHDPYHGGCELSPKPKQELLGLPKDISVNSHHQSDNRFGNKIHVENNGHARGFFSRVLESGHNISNSKSISQGFQLQKLPVSSPQVQVPFEKFMILQRFCYLIKARQISQEKEWFGLVSERNLEISNSCHPESIMTSNVSSLNPFASSDLVKPWSHSVSTCEKPSNSLSQKSVSVQTHPFFNSSGPLSKSSVISLQSNGIFGEKWQVSSNSRLNPGFGSELSNQNGLSSSGSKEPSIHFPSINYYYLNCNNDSKGVSEHFTTNGSTKPYSCSNSVDMKSTSDVNLNAVLSNSSSNEPVLHRGPQIDGGRKYEDRLPWLPWLQPKPACKNEATSAGRDLNVGELRFSQSSPKQSTNKNETGNGFSQIFTQNVKSVSFSNNVDASRSEISECLHNKKILGIPIFEKQYVSKNESSFTSLYVSAPQPSEGEAENKGRNRLLDINLPCDMTVLDVSEDIVTENSAVKKEADTKLSSFRHQIDLNSCADEDEASFIHSVPRASMKMNGGIDLEAPAVPEPEDVIPGEELLEVAHELPLQSAKSKDDCLQDELIQSAAEAIVAISSSGQFNHLDDVNHNSCETAMTDPLNWFVETISSFGEDLESKFEVLLRGKERDQDESSSEEIDYFESMILKLAEAKEEDYMPKPLVPENFKVEETGSTSLLTTRTRKGQGRRGRQRRDFQRDILPGLTSLSRHEVTEDLQTFGGLMRAMGHSWNSGVTRRNSTRSGCGRGRRRSVTSSSPALAAATTCLPLMQQLNNIEVGLEDRSLTGWGKTTRRPRRQRCPAGNPPSIALT</sequence>
<evidence type="ECO:0000256" key="1">
    <source>
        <dbReference type="SAM" id="MobiDB-lite"/>
    </source>
</evidence>
<dbReference type="PANTHER" id="PTHR33167">
    <property type="entry name" value="TRANSCRIPTION FACTOR, PUTATIVE (DUF863)-RELATED"/>
    <property type="match status" value="1"/>
</dbReference>
<dbReference type="KEGG" id="dzi:111318296"/>